<reference evidence="1 2" key="2">
    <citation type="journal article" date="1995" name="Arch. Virol.">
        <title>Analysis of the open reading frames of the main capsid proteins of actinophage VWB.</title>
        <authorList>
            <person name="Anne J."/>
            <person name="Fiten P."/>
            <person name="Van Mellaert L."/>
            <person name="Joris B."/>
            <person name="Opdenakker G."/>
            <person name="Eyssen H."/>
        </authorList>
    </citation>
    <scope>NUCLEOTIDE SEQUENCE [LARGE SCALE GENOMIC DNA]</scope>
</reference>
<reference evidence="1 2" key="1">
    <citation type="journal article" date="1990" name="J. Gen. Microbiol.">
        <title>Further biological and molecular characterization of actinophage VWB.</title>
        <authorList>
            <person name="Anne J."/>
            <person name="Van Mellaert L."/>
            <person name="Decock B."/>
            <person name="Van Damme J."/>
            <person name="Van Aerschot A."/>
            <person name="Herdewijn P."/>
            <person name="Eyssen H."/>
        </authorList>
    </citation>
    <scope>NUCLEOTIDE SEQUENCE [LARGE SCALE GENOMIC DNA]</scope>
</reference>
<dbReference type="GeneID" id="2732845"/>
<keyword evidence="2" id="KW-1185">Reference proteome</keyword>
<dbReference type="RefSeq" id="NP_958292.1">
    <property type="nucleotide sequence ID" value="NC_005345.2"/>
</dbReference>
<organism evidence="1 2">
    <name type="scientific">Streptomyces phage VWB</name>
    <dbReference type="NCBI Taxonomy" id="10702"/>
    <lineage>
        <taxon>Viruses</taxon>
        <taxon>Duplodnaviria</taxon>
        <taxon>Heunggongvirae</taxon>
        <taxon>Uroviricota</taxon>
        <taxon>Caudoviricetes</taxon>
        <taxon>Veewebvirus</taxon>
        <taxon>Veewebvirus vwb</taxon>
    </lineage>
</organism>
<dbReference type="KEGG" id="vg:2732845"/>
<reference evidence="1 2" key="3">
    <citation type="journal article" date="1998" name="Microbiology">
        <title>Site-specific integration of bacteriophage VWB genome into Streptomyces venezuelae and construction of a VWB-based integrative vector.</title>
        <authorList>
            <person name="Van Mellaert L."/>
            <person name="Mei L."/>
            <person name="Lammertyn E."/>
            <person name="Schacht S."/>
            <person name="Anne J."/>
        </authorList>
    </citation>
    <scope>NUCLEOTIDE SEQUENCE [LARGE SCALE GENOMIC DNA]</scope>
</reference>
<dbReference type="EMBL" id="AY320035">
    <property type="protein sequence ID" value="AAR29738.1"/>
    <property type="molecule type" value="Genomic_DNA"/>
</dbReference>
<dbReference type="Proteomes" id="UP000001708">
    <property type="component" value="Segment"/>
</dbReference>
<accession>Q6VY39</accession>
<reference evidence="1 2" key="4">
    <citation type="journal article" date="2005" name="Virology">
        <title>Complete genomic nucleotide sequence and analysis of the temperate bacteriophage VWB.</title>
        <authorList>
            <person name="Van Dessel W."/>
            <person name="Van Mellaert L."/>
            <person name="Liesegang H."/>
            <person name="Raasch C."/>
            <person name="De Keersmaeker S."/>
            <person name="Geukens N."/>
            <person name="Lammertyn E."/>
            <person name="Streit W."/>
            <person name="Anne J."/>
        </authorList>
    </citation>
    <scope>NUCLEOTIDE SEQUENCE [LARGE SCALE GENOMIC DNA]</scope>
</reference>
<proteinExistence type="predicted"/>
<name>Q6VY39_9CAUD</name>
<protein>
    <submittedName>
        <fullName evidence="1">Uncharacterized protein</fullName>
    </submittedName>
</protein>
<evidence type="ECO:0000313" key="2">
    <source>
        <dbReference type="Proteomes" id="UP000001708"/>
    </source>
</evidence>
<evidence type="ECO:0000313" key="1">
    <source>
        <dbReference type="EMBL" id="AAR29738.1"/>
    </source>
</evidence>
<sequence>MCWGRLGAGAGGWTPYTPTFTASGGGAALGNGLMDAEYTLNGDECHLRISFVAGSSTTFGTGGLRWGLPFTAAALPHASMFWAGSAMCSDTGLAYYPGMCRITGGVGYLVGISTTTAAGSTPTEWRPATPFTWATGDYASFGITYRIA</sequence>